<dbReference type="Proteomes" id="UP000274822">
    <property type="component" value="Unassembled WGS sequence"/>
</dbReference>
<feature type="region of interest" description="Disordered" evidence="1">
    <location>
        <begin position="1"/>
        <end position="70"/>
    </location>
</feature>
<comment type="caution">
    <text evidence="2">The sequence shown here is derived from an EMBL/GenBank/DDBJ whole genome shotgun (WGS) entry which is preliminary data.</text>
</comment>
<evidence type="ECO:0000313" key="2">
    <source>
        <dbReference type="EMBL" id="RUS26986.1"/>
    </source>
</evidence>
<keyword evidence="3" id="KW-1185">Reference proteome</keyword>
<dbReference type="AlphaFoldDB" id="A0A433QB04"/>
<feature type="compositionally biased region" description="Basic and acidic residues" evidence="1">
    <location>
        <begin position="56"/>
        <end position="67"/>
    </location>
</feature>
<protein>
    <submittedName>
        <fullName evidence="2">Uncharacterized protein</fullName>
    </submittedName>
</protein>
<evidence type="ECO:0000313" key="3">
    <source>
        <dbReference type="Proteomes" id="UP000274822"/>
    </source>
</evidence>
<name>A0A433QB04_9FUNG</name>
<feature type="compositionally biased region" description="Low complexity" evidence="1">
    <location>
        <begin position="10"/>
        <end position="25"/>
    </location>
</feature>
<proteinExistence type="predicted"/>
<organism evidence="2 3">
    <name type="scientific">Jimgerdemannia flammicorona</name>
    <dbReference type="NCBI Taxonomy" id="994334"/>
    <lineage>
        <taxon>Eukaryota</taxon>
        <taxon>Fungi</taxon>
        <taxon>Fungi incertae sedis</taxon>
        <taxon>Mucoromycota</taxon>
        <taxon>Mucoromycotina</taxon>
        <taxon>Endogonomycetes</taxon>
        <taxon>Endogonales</taxon>
        <taxon>Endogonaceae</taxon>
        <taxon>Jimgerdemannia</taxon>
    </lineage>
</organism>
<accession>A0A433QB04</accession>
<dbReference type="EMBL" id="RBNJ01009277">
    <property type="protein sequence ID" value="RUS26986.1"/>
    <property type="molecule type" value="Genomic_DNA"/>
</dbReference>
<gene>
    <name evidence="2" type="ORF">BC938DRAFT_483861</name>
</gene>
<sequence>MQASFRSQKTQADTTETGTATIENTPESPTVPMQDITRRTPDTTETSGGAPGTVKTRTDAPEARIDTTETCGDALQTRIDDPAEAREAFANTTGTGAETPEAPIVPPSVQIQDPVRGTEFVDDALTPEMARNRSTDVRDDPFTLETAIPNAEMTPEVTEKEDQLSGPQHNKSKGLYIPVQMDDKKCIISISKVSQNIYIDLIAELGLRRKSITPSLEQSSRSVQAFQWTMLNENAQFVSYMKWLSVNLVLPQRLVFYNAKSQTNLISTTHLSARYIFNGTMDVAVVPNENIDTLNVAGGLVIGFEMKKRPTEKDIIQTSVELLAASVHSVYSVVMILTDLGPNWHFFWLEKGAIVQCKFDLPGGITFFESIAHDIRPRIDPMDLVPEDDVADMRDVFDVMTPEEIRRTKVKRVLEYVMQSPALESIMNVSES</sequence>
<evidence type="ECO:0000256" key="1">
    <source>
        <dbReference type="SAM" id="MobiDB-lite"/>
    </source>
</evidence>
<reference evidence="2 3" key="1">
    <citation type="journal article" date="2018" name="New Phytol.">
        <title>Phylogenomics of Endogonaceae and evolution of mycorrhizas within Mucoromycota.</title>
        <authorList>
            <person name="Chang Y."/>
            <person name="Desiro A."/>
            <person name="Na H."/>
            <person name="Sandor L."/>
            <person name="Lipzen A."/>
            <person name="Clum A."/>
            <person name="Barry K."/>
            <person name="Grigoriev I.V."/>
            <person name="Martin F.M."/>
            <person name="Stajich J.E."/>
            <person name="Smith M.E."/>
            <person name="Bonito G."/>
            <person name="Spatafora J.W."/>
        </authorList>
    </citation>
    <scope>NUCLEOTIDE SEQUENCE [LARGE SCALE GENOMIC DNA]</scope>
    <source>
        <strain evidence="2 3">AD002</strain>
    </source>
</reference>
<feature type="region of interest" description="Disordered" evidence="1">
    <location>
        <begin position="152"/>
        <end position="171"/>
    </location>
</feature>